<reference evidence="9 10" key="1">
    <citation type="journal article" date="2014" name="Int. J. Syst. Evol. Microbiol.">
        <title>Complete genome sequence of Corynebacterium casei LMG S-19264T (=DSM 44701T), isolated from a smear-ripened cheese.</title>
        <authorList>
            <consortium name="US DOE Joint Genome Institute (JGI-PGF)"/>
            <person name="Walter F."/>
            <person name="Albersmeier A."/>
            <person name="Kalinowski J."/>
            <person name="Ruckert C."/>
        </authorList>
    </citation>
    <scope>NUCLEOTIDE SEQUENCE [LARGE SCALE GENOMIC DNA]</scope>
    <source>
        <strain evidence="9 10">CGMCC 1.12976</strain>
    </source>
</reference>
<dbReference type="Pfam" id="PF08669">
    <property type="entry name" value="GCV_T_C"/>
    <property type="match status" value="1"/>
</dbReference>
<protein>
    <recommendedName>
        <fullName evidence="4">Aminomethyltransferase</fullName>
        <ecNumber evidence="4">2.1.2.10</ecNumber>
    </recommendedName>
    <alternativeName>
        <fullName evidence="4">Glycine cleavage system T protein</fullName>
    </alternativeName>
</protein>
<evidence type="ECO:0000259" key="7">
    <source>
        <dbReference type="Pfam" id="PF01571"/>
    </source>
</evidence>
<dbReference type="InterPro" id="IPR013977">
    <property type="entry name" value="GcvT_C"/>
</dbReference>
<evidence type="ECO:0000256" key="1">
    <source>
        <dbReference type="ARBA" id="ARBA00008609"/>
    </source>
</evidence>
<dbReference type="PANTHER" id="PTHR43757">
    <property type="entry name" value="AMINOMETHYLTRANSFERASE"/>
    <property type="match status" value="1"/>
</dbReference>
<dbReference type="HAMAP" id="MF_00259">
    <property type="entry name" value="GcvT"/>
    <property type="match status" value="1"/>
</dbReference>
<evidence type="ECO:0000259" key="8">
    <source>
        <dbReference type="Pfam" id="PF08669"/>
    </source>
</evidence>
<comment type="similarity">
    <text evidence="1 4">Belongs to the GcvT family.</text>
</comment>
<evidence type="ECO:0000256" key="5">
    <source>
        <dbReference type="PIRSR" id="PIRSR006487-1"/>
    </source>
</evidence>
<feature type="binding site" evidence="5">
    <location>
        <position position="251"/>
    </location>
    <ligand>
        <name>substrate</name>
    </ligand>
</feature>
<dbReference type="InterPro" id="IPR027266">
    <property type="entry name" value="TrmE/GcvT-like"/>
</dbReference>
<comment type="function">
    <text evidence="4">The glycine cleavage system catalyzes the degradation of glycine.</text>
</comment>
<comment type="catalytic activity">
    <reaction evidence="4">
        <text>N(6)-[(R)-S(8)-aminomethyldihydrolipoyl]-L-lysyl-[protein] + (6S)-5,6,7,8-tetrahydrofolate = N(6)-[(R)-dihydrolipoyl]-L-lysyl-[protein] + (6R)-5,10-methylene-5,6,7,8-tetrahydrofolate + NH4(+)</text>
        <dbReference type="Rhea" id="RHEA:16945"/>
        <dbReference type="Rhea" id="RHEA-COMP:10475"/>
        <dbReference type="Rhea" id="RHEA-COMP:10492"/>
        <dbReference type="ChEBI" id="CHEBI:15636"/>
        <dbReference type="ChEBI" id="CHEBI:28938"/>
        <dbReference type="ChEBI" id="CHEBI:57453"/>
        <dbReference type="ChEBI" id="CHEBI:83100"/>
        <dbReference type="ChEBI" id="CHEBI:83143"/>
        <dbReference type="EC" id="2.1.2.10"/>
    </reaction>
</comment>
<dbReference type="GO" id="GO:0004047">
    <property type="term" value="F:aminomethyltransferase activity"/>
    <property type="evidence" value="ECO:0007669"/>
    <property type="project" value="UniProtKB-UniRule"/>
</dbReference>
<feature type="domain" description="Aminomethyltransferase C-terminal" evidence="8">
    <location>
        <begin position="362"/>
        <end position="458"/>
    </location>
</feature>
<dbReference type="InterPro" id="IPR022903">
    <property type="entry name" value="GcvT_bac"/>
</dbReference>
<feature type="region of interest" description="Disordered" evidence="6">
    <location>
        <begin position="380"/>
        <end position="408"/>
    </location>
</feature>
<dbReference type="EC" id="2.1.2.10" evidence="4"/>
<proteinExistence type="inferred from homology"/>
<sequence length="463" mass="48389">MTADPPPPAPVFSPLHAVHVAANASFTDFAGWQMPVRYSGDLAEHHAVRTAAAIFDLSHMAELSIHGPDAAAFLDYALAGKLSAIALGQAKYSLLLAPSGGIIDDVVVYRTGESEFMVVANAGNHEVAFETLLERSAPFDVEVVDISDDLALIAVQGPRSREIVAATTALAFDVVKPGTVHTDTVHTDTLQVGTVQTDTAQVDTVQVDTPRSAPDARSLESLKYYWSLTAAYSGEPILVARTGYTGEDGFELYVPVRLAAELWRDLVTAGEPYGLIPAGLASRDTLRLEAGMPLYGHELSLDTLPAQAGLGRVPNLSKGDFVGRAALENAASAPTALGAETGGAPSAFVDEGETHSPSTPSRVLVGLVGDGKRAARAGYPLYADDTPGGTLDNAAGDTHDDPAPAPIGEITSGVLSPTLGVPIAMAYLDPAFAAEGTAVSVDVRGKRLPFRVTPLPFYSRKRA</sequence>
<feature type="region of interest" description="Disordered" evidence="6">
    <location>
        <begin position="334"/>
        <end position="362"/>
    </location>
</feature>
<dbReference type="SUPFAM" id="SSF103025">
    <property type="entry name" value="Folate-binding domain"/>
    <property type="match status" value="1"/>
</dbReference>
<dbReference type="Proteomes" id="UP000598775">
    <property type="component" value="Unassembled WGS sequence"/>
</dbReference>
<dbReference type="InterPro" id="IPR006222">
    <property type="entry name" value="GCVT_N"/>
</dbReference>
<dbReference type="RefSeq" id="WP_188677705.1">
    <property type="nucleotide sequence ID" value="NZ_BMGP01000003.1"/>
</dbReference>
<organism evidence="9 10">
    <name type="scientific">Subtercola lobariae</name>
    <dbReference type="NCBI Taxonomy" id="1588641"/>
    <lineage>
        <taxon>Bacteria</taxon>
        <taxon>Bacillati</taxon>
        <taxon>Actinomycetota</taxon>
        <taxon>Actinomycetes</taxon>
        <taxon>Micrococcales</taxon>
        <taxon>Microbacteriaceae</taxon>
        <taxon>Subtercola</taxon>
    </lineage>
</organism>
<dbReference type="AlphaFoldDB" id="A0A917B6A4"/>
<dbReference type="InterPro" id="IPR028896">
    <property type="entry name" value="GcvT/YgfZ/DmdA"/>
</dbReference>
<dbReference type="EMBL" id="BMGP01000003">
    <property type="protein sequence ID" value="GGF26994.1"/>
    <property type="molecule type" value="Genomic_DNA"/>
</dbReference>
<dbReference type="Pfam" id="PF01571">
    <property type="entry name" value="GCV_T"/>
    <property type="match status" value="2"/>
</dbReference>
<evidence type="ECO:0000256" key="4">
    <source>
        <dbReference type="HAMAP-Rule" id="MF_00259"/>
    </source>
</evidence>
<dbReference type="PIRSF" id="PIRSF006487">
    <property type="entry name" value="GcvT"/>
    <property type="match status" value="1"/>
</dbReference>
<keyword evidence="3 4" id="KW-0808">Transferase</keyword>
<dbReference type="GO" id="GO:0008483">
    <property type="term" value="F:transaminase activity"/>
    <property type="evidence" value="ECO:0007669"/>
    <property type="project" value="UniProtKB-KW"/>
</dbReference>
<evidence type="ECO:0000256" key="6">
    <source>
        <dbReference type="SAM" id="MobiDB-lite"/>
    </source>
</evidence>
<name>A0A917B6A4_9MICO</name>
<feature type="domain" description="GCVT N-terminal" evidence="7">
    <location>
        <begin position="15"/>
        <end position="171"/>
    </location>
</feature>
<evidence type="ECO:0000313" key="10">
    <source>
        <dbReference type="Proteomes" id="UP000598775"/>
    </source>
</evidence>
<evidence type="ECO:0000313" key="9">
    <source>
        <dbReference type="EMBL" id="GGF26994.1"/>
    </source>
</evidence>
<keyword evidence="2 4" id="KW-0032">Aminotransferase</keyword>
<dbReference type="FunFam" id="3.30.70.1400:FF:000001">
    <property type="entry name" value="Aminomethyltransferase"/>
    <property type="match status" value="1"/>
</dbReference>
<dbReference type="GO" id="GO:0005829">
    <property type="term" value="C:cytosol"/>
    <property type="evidence" value="ECO:0007669"/>
    <property type="project" value="TreeGrafter"/>
</dbReference>
<dbReference type="SUPFAM" id="SSF101790">
    <property type="entry name" value="Aminomethyltransferase beta-barrel domain"/>
    <property type="match status" value="1"/>
</dbReference>
<comment type="subunit">
    <text evidence="4">The glycine cleavage system is composed of four proteins: P, T, L and H.</text>
</comment>
<comment type="caution">
    <text evidence="9">The sequence shown here is derived from an EMBL/GenBank/DDBJ whole genome shotgun (WGS) entry which is preliminary data.</text>
</comment>
<dbReference type="InterPro" id="IPR029043">
    <property type="entry name" value="GcvT/YgfZ_C"/>
</dbReference>
<dbReference type="PANTHER" id="PTHR43757:SF2">
    <property type="entry name" value="AMINOMETHYLTRANSFERASE, MITOCHONDRIAL"/>
    <property type="match status" value="1"/>
</dbReference>
<evidence type="ECO:0000256" key="2">
    <source>
        <dbReference type="ARBA" id="ARBA00022576"/>
    </source>
</evidence>
<keyword evidence="10" id="KW-1185">Reference proteome</keyword>
<dbReference type="NCBIfam" id="NF001567">
    <property type="entry name" value="PRK00389.1"/>
    <property type="match status" value="1"/>
</dbReference>
<accession>A0A917B6A4</accession>
<dbReference type="GO" id="GO:0019464">
    <property type="term" value="P:glycine decarboxylation via glycine cleavage system"/>
    <property type="evidence" value="ECO:0007669"/>
    <property type="project" value="UniProtKB-UniRule"/>
</dbReference>
<evidence type="ECO:0000256" key="3">
    <source>
        <dbReference type="ARBA" id="ARBA00022679"/>
    </source>
</evidence>
<gene>
    <name evidence="4 9" type="primary">gcvT</name>
    <name evidence="9" type="ORF">GCM10011399_20410</name>
</gene>
<dbReference type="Gene3D" id="3.30.1360.120">
    <property type="entry name" value="Probable tRNA modification gtpase trme, domain 1"/>
    <property type="match status" value="1"/>
</dbReference>
<feature type="domain" description="GCVT N-terminal" evidence="7">
    <location>
        <begin position="217"/>
        <end position="317"/>
    </location>
</feature>